<dbReference type="Proteomes" id="UP001152888">
    <property type="component" value="Unassembled WGS sequence"/>
</dbReference>
<name>A0A9P0Q4I7_ACAOB</name>
<sequence length="34" mass="4058">MDVRRSFSFLSDILLYSSISLAPNQIFIKFRHRV</sequence>
<keyword evidence="2" id="KW-1185">Reference proteome</keyword>
<comment type="caution">
    <text evidence="1">The sequence shown here is derived from an EMBL/GenBank/DDBJ whole genome shotgun (WGS) entry which is preliminary data.</text>
</comment>
<evidence type="ECO:0000313" key="2">
    <source>
        <dbReference type="Proteomes" id="UP001152888"/>
    </source>
</evidence>
<dbReference type="AlphaFoldDB" id="A0A9P0Q4I7"/>
<organism evidence="1 2">
    <name type="scientific">Acanthoscelides obtectus</name>
    <name type="common">Bean weevil</name>
    <name type="synonym">Bruchus obtectus</name>
    <dbReference type="NCBI Taxonomy" id="200917"/>
    <lineage>
        <taxon>Eukaryota</taxon>
        <taxon>Metazoa</taxon>
        <taxon>Ecdysozoa</taxon>
        <taxon>Arthropoda</taxon>
        <taxon>Hexapoda</taxon>
        <taxon>Insecta</taxon>
        <taxon>Pterygota</taxon>
        <taxon>Neoptera</taxon>
        <taxon>Endopterygota</taxon>
        <taxon>Coleoptera</taxon>
        <taxon>Polyphaga</taxon>
        <taxon>Cucujiformia</taxon>
        <taxon>Chrysomeloidea</taxon>
        <taxon>Chrysomelidae</taxon>
        <taxon>Bruchinae</taxon>
        <taxon>Bruchini</taxon>
        <taxon>Acanthoscelides</taxon>
    </lineage>
</organism>
<evidence type="ECO:0000313" key="1">
    <source>
        <dbReference type="EMBL" id="CAH2010357.1"/>
    </source>
</evidence>
<gene>
    <name evidence="1" type="ORF">ACAOBT_LOCUS31468</name>
</gene>
<protein>
    <submittedName>
        <fullName evidence="1">Uncharacterized protein</fullName>
    </submittedName>
</protein>
<accession>A0A9P0Q4I7</accession>
<reference evidence="1" key="1">
    <citation type="submission" date="2022-03" db="EMBL/GenBank/DDBJ databases">
        <authorList>
            <person name="Sayadi A."/>
        </authorList>
    </citation>
    <scope>NUCLEOTIDE SEQUENCE</scope>
</reference>
<proteinExistence type="predicted"/>
<dbReference type="EMBL" id="CAKOFQ010007964">
    <property type="protein sequence ID" value="CAH2010357.1"/>
    <property type="molecule type" value="Genomic_DNA"/>
</dbReference>